<evidence type="ECO:0000313" key="2">
    <source>
        <dbReference type="Proteomes" id="UP000295696"/>
    </source>
</evidence>
<dbReference type="EMBL" id="SLZU01000023">
    <property type="protein sequence ID" value="TCS59018.1"/>
    <property type="molecule type" value="Genomic_DNA"/>
</dbReference>
<keyword evidence="2" id="KW-1185">Reference proteome</keyword>
<comment type="caution">
    <text evidence="1">The sequence shown here is derived from an EMBL/GenBank/DDBJ whole genome shotgun (WGS) entry which is preliminary data.</text>
</comment>
<evidence type="ECO:0000313" key="1">
    <source>
        <dbReference type="EMBL" id="TCS59018.1"/>
    </source>
</evidence>
<protein>
    <recommendedName>
        <fullName evidence="3">Tsi6 domain-containing protein</fullName>
    </recommendedName>
</protein>
<accession>A0A4R3J2X0</accession>
<name>A0A4R3J2X0_9RHOB</name>
<organism evidence="1 2">
    <name type="scientific">Primorskyibacter sedentarius</name>
    <dbReference type="NCBI Taxonomy" id="745311"/>
    <lineage>
        <taxon>Bacteria</taxon>
        <taxon>Pseudomonadati</taxon>
        <taxon>Pseudomonadota</taxon>
        <taxon>Alphaproteobacteria</taxon>
        <taxon>Rhodobacterales</taxon>
        <taxon>Roseobacteraceae</taxon>
        <taxon>Primorskyibacter</taxon>
    </lineage>
</organism>
<sequence>MTKKDSALRAIGKACDAIEAELALSACDQVFRSRAQADMMLGQLREMRTALEQPMPVSGSTGGLGRIIADSFPFDSETALAILAAVEAYNRARHRRHY</sequence>
<dbReference type="Proteomes" id="UP000295696">
    <property type="component" value="Unassembled WGS sequence"/>
</dbReference>
<dbReference type="RefSeq" id="WP_132248341.1">
    <property type="nucleotide sequence ID" value="NZ_SLZU01000023.1"/>
</dbReference>
<evidence type="ECO:0008006" key="3">
    <source>
        <dbReference type="Google" id="ProtNLM"/>
    </source>
</evidence>
<dbReference type="AlphaFoldDB" id="A0A4R3J2X0"/>
<gene>
    <name evidence="1" type="ORF">EDD52_12348</name>
</gene>
<reference evidence="1 2" key="1">
    <citation type="submission" date="2019-03" db="EMBL/GenBank/DDBJ databases">
        <title>Genomic Encyclopedia of Type Strains, Phase IV (KMG-IV): sequencing the most valuable type-strain genomes for metagenomic binning, comparative biology and taxonomic classification.</title>
        <authorList>
            <person name="Goeker M."/>
        </authorList>
    </citation>
    <scope>NUCLEOTIDE SEQUENCE [LARGE SCALE GENOMIC DNA]</scope>
    <source>
        <strain evidence="1 2">DSM 104836</strain>
    </source>
</reference>
<proteinExistence type="predicted"/>